<dbReference type="PANTHER" id="PTHR31480">
    <property type="entry name" value="BIFUNCTIONAL LYCOPENE CYCLASE/PHYTOENE SYNTHASE"/>
    <property type="match status" value="1"/>
</dbReference>
<evidence type="ECO:0000313" key="1">
    <source>
        <dbReference type="EMBL" id="MBK0397739.1"/>
    </source>
</evidence>
<dbReference type="AlphaFoldDB" id="A0A8J7M3Y9"/>
<dbReference type="SFLD" id="SFLDS00005">
    <property type="entry name" value="Isoprenoid_Synthase_Type_I"/>
    <property type="match status" value="1"/>
</dbReference>
<dbReference type="RefSeq" id="WP_200605810.1">
    <property type="nucleotide sequence ID" value="NZ_JAEHHL010000001.1"/>
</dbReference>
<dbReference type="GO" id="GO:0004311">
    <property type="term" value="F:geranylgeranyl diphosphate synthase activity"/>
    <property type="evidence" value="ECO:0007669"/>
    <property type="project" value="InterPro"/>
</dbReference>
<evidence type="ECO:0000313" key="2">
    <source>
        <dbReference type="Proteomes" id="UP000655420"/>
    </source>
</evidence>
<name>A0A8J7M3Y9_9RHOB</name>
<reference evidence="1" key="1">
    <citation type="submission" date="2020-12" db="EMBL/GenBank/DDBJ databases">
        <title>Bacterial taxonomy.</title>
        <authorList>
            <person name="Pan X."/>
        </authorList>
    </citation>
    <scope>NUCLEOTIDE SEQUENCE</scope>
    <source>
        <strain evidence="1">M0105</strain>
    </source>
</reference>
<comment type="caution">
    <text evidence="1">The sequence shown here is derived from an EMBL/GenBank/DDBJ whole genome shotgun (WGS) entry which is preliminary data.</text>
</comment>
<dbReference type="GO" id="GO:0051996">
    <property type="term" value="F:squalene synthase [NAD(P)H] activity"/>
    <property type="evidence" value="ECO:0007669"/>
    <property type="project" value="UniProtKB-EC"/>
</dbReference>
<dbReference type="Gene3D" id="1.10.600.10">
    <property type="entry name" value="Farnesyl Diphosphate Synthase"/>
    <property type="match status" value="1"/>
</dbReference>
<dbReference type="InterPro" id="IPR002060">
    <property type="entry name" value="Squ/phyt_synthse"/>
</dbReference>
<dbReference type="InterPro" id="IPR008949">
    <property type="entry name" value="Isoprenoid_synthase_dom_sf"/>
</dbReference>
<dbReference type="EMBL" id="JAEHHL010000001">
    <property type="protein sequence ID" value="MBK0397739.1"/>
    <property type="molecule type" value="Genomic_DNA"/>
</dbReference>
<keyword evidence="1" id="KW-0808">Transferase</keyword>
<protein>
    <submittedName>
        <fullName evidence="1">Squalene synthase HpnC</fullName>
        <ecNumber evidence="1">2.5.1.21</ecNumber>
    </submittedName>
</protein>
<dbReference type="SFLD" id="SFLDG01018">
    <property type="entry name" value="Squalene/Phytoene_Synthase_Lik"/>
    <property type="match status" value="1"/>
</dbReference>
<dbReference type="InterPro" id="IPR044843">
    <property type="entry name" value="Trans_IPPS_bact-type"/>
</dbReference>
<proteinExistence type="predicted"/>
<organism evidence="1 2">
    <name type="scientific">Thermohalobaculum xanthum</name>
    <dbReference type="NCBI Taxonomy" id="2753746"/>
    <lineage>
        <taxon>Bacteria</taxon>
        <taxon>Pseudomonadati</taxon>
        <taxon>Pseudomonadota</taxon>
        <taxon>Alphaproteobacteria</taxon>
        <taxon>Rhodobacterales</taxon>
        <taxon>Paracoccaceae</taxon>
        <taxon>Thermohalobaculum</taxon>
    </lineage>
</organism>
<gene>
    <name evidence="1" type="primary">hpnC</name>
    <name evidence="1" type="ORF">H0I76_00915</name>
</gene>
<dbReference type="Proteomes" id="UP000655420">
    <property type="component" value="Unassembled WGS sequence"/>
</dbReference>
<dbReference type="NCBIfam" id="TIGR03464">
    <property type="entry name" value="HpnC"/>
    <property type="match status" value="1"/>
</dbReference>
<dbReference type="InterPro" id="IPR017827">
    <property type="entry name" value="HSQ_synthase_HpnC"/>
</dbReference>
<dbReference type="SFLD" id="SFLDG01212">
    <property type="entry name" value="Phytoene_synthase_like"/>
    <property type="match status" value="1"/>
</dbReference>
<dbReference type="EC" id="2.5.1.21" evidence="1"/>
<accession>A0A8J7M3Y9</accession>
<dbReference type="SUPFAM" id="SSF48576">
    <property type="entry name" value="Terpenoid synthases"/>
    <property type="match status" value="1"/>
</dbReference>
<sequence length="286" mass="31405">MDQRTDSRAVEAPSGKWAGDENFPVGSRLIEARLRPHVMRYYAFARGTDDIADNCELAPEEKIARLDACEAGLAPGAEGPEIATRLRDSLTEAGVGDHVARDLLVAFRQDALKARYADWAELLEYCRYSAHPVGRFLLELHGEDARTGTPGDALCAALQVLNHLQDLGPDRRNLDRVYLPQDWMAEAGIDESALDAPAASAGLRAVIDRCLDGCDALLDRAEPLAGMIRSRRLAAEVAVIQRLARRLAARLRREDPLAQRVKHSRADLAHGLIAGLWRAATHRAPQ</sequence>
<dbReference type="Pfam" id="PF00494">
    <property type="entry name" value="SQS_PSY"/>
    <property type="match status" value="1"/>
</dbReference>
<keyword evidence="2" id="KW-1185">Reference proteome</keyword>